<evidence type="ECO:0008006" key="3">
    <source>
        <dbReference type="Google" id="ProtNLM"/>
    </source>
</evidence>
<evidence type="ECO:0000313" key="1">
    <source>
        <dbReference type="EMBL" id="MBE9042320.1"/>
    </source>
</evidence>
<protein>
    <recommendedName>
        <fullName evidence="3">Glutathione S-transferase</fullName>
    </recommendedName>
</protein>
<organism evidence="1 2">
    <name type="scientific">Zarconia navalis LEGE 11467</name>
    <dbReference type="NCBI Taxonomy" id="1828826"/>
    <lineage>
        <taxon>Bacteria</taxon>
        <taxon>Bacillati</taxon>
        <taxon>Cyanobacteriota</taxon>
        <taxon>Cyanophyceae</taxon>
        <taxon>Oscillatoriophycideae</taxon>
        <taxon>Oscillatoriales</taxon>
        <taxon>Oscillatoriales incertae sedis</taxon>
        <taxon>Zarconia</taxon>
        <taxon>Zarconia navalis</taxon>
    </lineage>
</organism>
<dbReference type="AlphaFoldDB" id="A0A928W305"/>
<dbReference type="Proteomes" id="UP000621799">
    <property type="component" value="Unassembled WGS sequence"/>
</dbReference>
<keyword evidence="2" id="KW-1185">Reference proteome</keyword>
<proteinExistence type="predicted"/>
<comment type="caution">
    <text evidence="1">The sequence shown here is derived from an EMBL/GenBank/DDBJ whole genome shotgun (WGS) entry which is preliminary data.</text>
</comment>
<evidence type="ECO:0000313" key="2">
    <source>
        <dbReference type="Proteomes" id="UP000621799"/>
    </source>
</evidence>
<name>A0A928W305_9CYAN</name>
<dbReference type="EMBL" id="JADEXN010000335">
    <property type="protein sequence ID" value="MBE9042320.1"/>
    <property type="molecule type" value="Genomic_DNA"/>
</dbReference>
<accession>A0A928W305</accession>
<reference evidence="1" key="1">
    <citation type="submission" date="2020-10" db="EMBL/GenBank/DDBJ databases">
        <authorList>
            <person name="Castelo-Branco R."/>
            <person name="Eusebio N."/>
            <person name="Adriana R."/>
            <person name="Vieira A."/>
            <person name="Brugerolle De Fraissinette N."/>
            <person name="Rezende De Castro R."/>
            <person name="Schneider M.P."/>
            <person name="Vasconcelos V."/>
            <person name="Leao P.N."/>
        </authorList>
    </citation>
    <scope>NUCLEOTIDE SEQUENCE</scope>
    <source>
        <strain evidence="1">LEGE 11467</strain>
    </source>
</reference>
<gene>
    <name evidence="1" type="ORF">IQ235_16195</name>
</gene>
<sequence>MAWSVCTLAIVAPAVALPPPKDIPEEVLRTEIILEARSPVDGTPLSAAEYAQLQAELQTSPYPPQIDPAFEHNVFLLRVLKFFRTILPFF</sequence>